<protein>
    <recommendedName>
        <fullName evidence="4">DUF4190 domain-containing protein</fullName>
    </recommendedName>
</protein>
<dbReference type="AlphaFoldDB" id="A0A0G1NC79"/>
<name>A0A0G1NC79_9BACT</name>
<feature type="transmembrane region" description="Helical" evidence="1">
    <location>
        <begin position="70"/>
        <end position="103"/>
    </location>
</feature>
<dbReference type="Proteomes" id="UP000034595">
    <property type="component" value="Unassembled WGS sequence"/>
</dbReference>
<keyword evidence="1" id="KW-1133">Transmembrane helix</keyword>
<evidence type="ECO:0000313" key="3">
    <source>
        <dbReference type="Proteomes" id="UP000034595"/>
    </source>
</evidence>
<evidence type="ECO:0000313" key="2">
    <source>
        <dbReference type="EMBL" id="KKT81809.1"/>
    </source>
</evidence>
<reference evidence="2 3" key="1">
    <citation type="journal article" date="2015" name="Nature">
        <title>rRNA introns, odd ribosomes, and small enigmatic genomes across a large radiation of phyla.</title>
        <authorList>
            <person name="Brown C.T."/>
            <person name="Hug L.A."/>
            <person name="Thomas B.C."/>
            <person name="Sharon I."/>
            <person name="Castelle C.J."/>
            <person name="Singh A."/>
            <person name="Wilkins M.J."/>
            <person name="Williams K.H."/>
            <person name="Banfield J.F."/>
        </authorList>
    </citation>
    <scope>NUCLEOTIDE SEQUENCE [LARGE SCALE GENOMIC DNA]</scope>
</reference>
<organism evidence="2 3">
    <name type="scientific">Candidatus Azambacteria bacterium GW2011_GWA1_44_9</name>
    <dbReference type="NCBI Taxonomy" id="1618610"/>
    <lineage>
        <taxon>Bacteria</taxon>
        <taxon>Candidatus Azamiibacteriota</taxon>
    </lineage>
</organism>
<dbReference type="Gene3D" id="1.20.140.150">
    <property type="match status" value="1"/>
</dbReference>
<keyword evidence="1" id="KW-0472">Membrane</keyword>
<proteinExistence type="predicted"/>
<sequence length="158" mass="17450">MKSFPHIFIHHTRKFVTLSCMEGELYQTIQKQELQGMPVTAVAPAFPDISFTPPMEGKGASHRREVCAKIGIAVGGIAIISWFVIALGIVFAILGTLFSYFGLQSSRTKYARIGLYLSLVGGLLSLVYVFVVYAGFINYNFFTNELWGIPSGGVQKFE</sequence>
<evidence type="ECO:0000256" key="1">
    <source>
        <dbReference type="SAM" id="Phobius"/>
    </source>
</evidence>
<accession>A0A0G1NC79</accession>
<comment type="caution">
    <text evidence="2">The sequence shown here is derived from an EMBL/GenBank/DDBJ whole genome shotgun (WGS) entry which is preliminary data.</text>
</comment>
<gene>
    <name evidence="2" type="ORF">UW78_C0005G0028</name>
</gene>
<evidence type="ECO:0008006" key="4">
    <source>
        <dbReference type="Google" id="ProtNLM"/>
    </source>
</evidence>
<keyword evidence="1" id="KW-0812">Transmembrane</keyword>
<dbReference type="EMBL" id="LCJQ01000005">
    <property type="protein sequence ID" value="KKT81809.1"/>
    <property type="molecule type" value="Genomic_DNA"/>
</dbReference>
<feature type="transmembrane region" description="Helical" evidence="1">
    <location>
        <begin position="115"/>
        <end position="137"/>
    </location>
</feature>